<protein>
    <recommendedName>
        <fullName evidence="9">Protein-export membrane protein SecF</fullName>
    </recommendedName>
</protein>
<keyword evidence="3 9" id="KW-1003">Cell membrane</keyword>
<feature type="transmembrane region" description="Helical" evidence="9">
    <location>
        <begin position="25"/>
        <end position="43"/>
    </location>
</feature>
<feature type="region of interest" description="Disordered" evidence="10">
    <location>
        <begin position="324"/>
        <end position="351"/>
    </location>
</feature>
<dbReference type="GO" id="GO:0043952">
    <property type="term" value="P:protein transport by the Sec complex"/>
    <property type="evidence" value="ECO:0007669"/>
    <property type="project" value="UniProtKB-UniRule"/>
</dbReference>
<dbReference type="PANTHER" id="PTHR30081">
    <property type="entry name" value="PROTEIN-EXPORT MEMBRANE PROTEIN SEC"/>
    <property type="match status" value="1"/>
</dbReference>
<dbReference type="Proteomes" id="UP000184731">
    <property type="component" value="Chromosome"/>
</dbReference>
<dbReference type="InterPro" id="IPR055344">
    <property type="entry name" value="SecD_SecF_C_bact"/>
</dbReference>
<keyword evidence="6 9" id="KW-1133">Transmembrane helix</keyword>
<keyword evidence="2 9" id="KW-0813">Transport</keyword>
<evidence type="ECO:0000256" key="9">
    <source>
        <dbReference type="HAMAP-Rule" id="MF_01464"/>
    </source>
</evidence>
<dbReference type="STRING" id="1915309.AXG55_05100"/>
<dbReference type="InterPro" id="IPR022645">
    <property type="entry name" value="SecD/SecF_bac"/>
</dbReference>
<keyword evidence="8 9" id="KW-0472">Membrane</keyword>
<organism evidence="12 13">
    <name type="scientific">Silvanigrella aquatica</name>
    <dbReference type="NCBI Taxonomy" id="1915309"/>
    <lineage>
        <taxon>Bacteria</taxon>
        <taxon>Pseudomonadati</taxon>
        <taxon>Bdellovibrionota</taxon>
        <taxon>Oligoflexia</taxon>
        <taxon>Silvanigrellales</taxon>
        <taxon>Silvanigrellaceae</taxon>
        <taxon>Silvanigrella</taxon>
    </lineage>
</organism>
<gene>
    <name evidence="9" type="primary">secF</name>
    <name evidence="12" type="ORF">AXG55_05100</name>
</gene>
<dbReference type="NCBIfam" id="TIGR00916">
    <property type="entry name" value="2A0604s01"/>
    <property type="match status" value="1"/>
</dbReference>
<dbReference type="AlphaFoldDB" id="A0A1L4CZD8"/>
<evidence type="ECO:0000256" key="6">
    <source>
        <dbReference type="ARBA" id="ARBA00022989"/>
    </source>
</evidence>
<sequence>MAFKIGNIQVFPHNYYFDFMKWRKVTVGISVVLVLLSLLIVGIKSLNYSIDFLGGAEIQVNVLNKSVTREQLQEAVKKEGFSHAEVTTYGNFVARKDNSEAFVIRIQSEKGEDKNATSSRAGVLVNNLKTQFGADKIRIESSTNISGKIGREDELKGYMALLLSCIGILIYIAFRFDARFAPGAVLCLVHNVIIALGFMTLLDRPFTTTSIAAFLTIVGYSINDTVIVYDRIRETRLLQPKMPMVEVVNRSISQTMNRTILTSTTGILALLVLSIMGGGAIEDFAITMLVGVIVGTYSSIYVAAPLTLMMDGYFTKMGWKQKDNKEKAKLERPKDYAPPINVRKKTPQEKR</sequence>
<keyword evidence="7 9" id="KW-0811">Translocation</keyword>
<evidence type="ECO:0000313" key="13">
    <source>
        <dbReference type="Proteomes" id="UP000184731"/>
    </source>
</evidence>
<keyword evidence="5 9" id="KW-0653">Protein transport</keyword>
<evidence type="ECO:0000256" key="7">
    <source>
        <dbReference type="ARBA" id="ARBA00023010"/>
    </source>
</evidence>
<feature type="transmembrane region" description="Helical" evidence="9">
    <location>
        <begin position="260"/>
        <end position="278"/>
    </location>
</feature>
<dbReference type="RefSeq" id="WP_148697044.1">
    <property type="nucleotide sequence ID" value="NZ_CP017834.1"/>
</dbReference>
<dbReference type="PRINTS" id="PR01755">
    <property type="entry name" value="SECFTRNLCASE"/>
</dbReference>
<feature type="transmembrane region" description="Helical" evidence="9">
    <location>
        <begin position="284"/>
        <end position="308"/>
    </location>
</feature>
<feature type="compositionally biased region" description="Basic and acidic residues" evidence="10">
    <location>
        <begin position="324"/>
        <end position="335"/>
    </location>
</feature>
<name>A0A1L4CZD8_9BACT</name>
<comment type="function">
    <text evidence="9">Part of the Sec protein translocase complex. Interacts with the SecYEG preprotein conducting channel. SecDF uses the proton motive force (PMF) to complete protein translocation after the ATP-dependent function of SecA.</text>
</comment>
<evidence type="ECO:0000256" key="2">
    <source>
        <dbReference type="ARBA" id="ARBA00022448"/>
    </source>
</evidence>
<proteinExistence type="inferred from homology"/>
<comment type="subcellular location">
    <subcellularLocation>
        <location evidence="1 9">Cell membrane</location>
        <topology evidence="1 9">Multi-pass membrane protein</topology>
    </subcellularLocation>
</comment>
<dbReference type="GO" id="GO:0005886">
    <property type="term" value="C:plasma membrane"/>
    <property type="evidence" value="ECO:0007669"/>
    <property type="project" value="UniProtKB-SubCell"/>
</dbReference>
<dbReference type="GO" id="GO:0065002">
    <property type="term" value="P:intracellular protein transmembrane transport"/>
    <property type="evidence" value="ECO:0007669"/>
    <property type="project" value="UniProtKB-UniRule"/>
</dbReference>
<evidence type="ECO:0000256" key="1">
    <source>
        <dbReference type="ARBA" id="ARBA00004651"/>
    </source>
</evidence>
<comment type="similarity">
    <text evidence="9">Belongs to the SecD/SecF family. SecF subfamily.</text>
</comment>
<dbReference type="OrthoDB" id="5289489at2"/>
<evidence type="ECO:0000256" key="5">
    <source>
        <dbReference type="ARBA" id="ARBA00022927"/>
    </source>
</evidence>
<dbReference type="HAMAP" id="MF_01464_B">
    <property type="entry name" value="SecF_B"/>
    <property type="match status" value="1"/>
</dbReference>
<dbReference type="Gene3D" id="1.20.1640.10">
    <property type="entry name" value="Multidrug efflux transporter AcrB transmembrane domain"/>
    <property type="match status" value="1"/>
</dbReference>
<feature type="transmembrane region" description="Helical" evidence="9">
    <location>
        <begin position="180"/>
        <end position="202"/>
    </location>
</feature>
<dbReference type="Pfam" id="PF02355">
    <property type="entry name" value="SecD_SecF_C"/>
    <property type="match status" value="1"/>
</dbReference>
<accession>A0A1L4CZD8</accession>
<dbReference type="KEGG" id="saqi:AXG55_05100"/>
<dbReference type="PANTHER" id="PTHR30081:SF8">
    <property type="entry name" value="PROTEIN TRANSLOCASE SUBUNIT SECF"/>
    <property type="match status" value="1"/>
</dbReference>
<dbReference type="InterPro" id="IPR005665">
    <property type="entry name" value="SecF_bac"/>
</dbReference>
<comment type="subunit">
    <text evidence="9">Forms a complex with SecD. Part of the essential Sec protein translocation apparatus which comprises SecA, SecYEG and auxiliary proteins SecDF. Other proteins may also be involved.</text>
</comment>
<dbReference type="InterPro" id="IPR048634">
    <property type="entry name" value="SecD_SecF_C"/>
</dbReference>
<dbReference type="GO" id="GO:0015450">
    <property type="term" value="F:protein-transporting ATPase activity"/>
    <property type="evidence" value="ECO:0007669"/>
    <property type="project" value="InterPro"/>
</dbReference>
<dbReference type="InterPro" id="IPR022813">
    <property type="entry name" value="SecD/SecF_arch_bac"/>
</dbReference>
<evidence type="ECO:0000313" key="12">
    <source>
        <dbReference type="EMBL" id="APJ03312.1"/>
    </source>
</evidence>
<evidence type="ECO:0000256" key="3">
    <source>
        <dbReference type="ARBA" id="ARBA00022475"/>
    </source>
</evidence>
<keyword evidence="4 9" id="KW-0812">Transmembrane</keyword>
<dbReference type="SUPFAM" id="SSF82866">
    <property type="entry name" value="Multidrug efflux transporter AcrB transmembrane domain"/>
    <property type="match status" value="1"/>
</dbReference>
<dbReference type="NCBIfam" id="TIGR00966">
    <property type="entry name" value="transloc_SecF"/>
    <property type="match status" value="1"/>
</dbReference>
<evidence type="ECO:0000256" key="8">
    <source>
        <dbReference type="ARBA" id="ARBA00023136"/>
    </source>
</evidence>
<feature type="transmembrane region" description="Helical" evidence="9">
    <location>
        <begin position="157"/>
        <end position="174"/>
    </location>
</feature>
<feature type="domain" description="Protein export membrane protein SecD/SecF C-terminal" evidence="11">
    <location>
        <begin position="132"/>
        <end position="310"/>
    </location>
</feature>
<comment type="caution">
    <text evidence="9">Lacks conserved residue(s) required for the propagation of feature annotation.</text>
</comment>
<dbReference type="EMBL" id="CP017834">
    <property type="protein sequence ID" value="APJ03312.1"/>
    <property type="molecule type" value="Genomic_DNA"/>
</dbReference>
<evidence type="ECO:0000256" key="10">
    <source>
        <dbReference type="SAM" id="MobiDB-lite"/>
    </source>
</evidence>
<dbReference type="GO" id="GO:0006605">
    <property type="term" value="P:protein targeting"/>
    <property type="evidence" value="ECO:0007669"/>
    <property type="project" value="UniProtKB-UniRule"/>
</dbReference>
<reference evidence="12 13" key="1">
    <citation type="submission" date="2016-10" db="EMBL/GenBank/DDBJ databases">
        <title>Silvanigrella aquatica sp. nov., isolated from a freshwater lake located in the Black Forest, Germany, description of Silvanigrellaceae fam. nov., Silvanigrellales ord. nov., reclassification of the order Bdellovibrionales in the class Oligoflexia, reclassification of the families Bacteriovoracaceae and Halobacteriovoraceae in the new order Bacteriovoracales ord. nov., and reclassification of the family Pseudobacteriovoracaceae in the order Oligoflexiales.</title>
        <authorList>
            <person name="Hahn M.W."/>
            <person name="Schmidt J."/>
            <person name="Koll U."/>
            <person name="Rohde M."/>
            <person name="Verbag S."/>
            <person name="Pitt A."/>
            <person name="Nakai R."/>
            <person name="Naganuma T."/>
            <person name="Lang E."/>
        </authorList>
    </citation>
    <scope>NUCLEOTIDE SEQUENCE [LARGE SCALE GENOMIC DNA]</scope>
    <source>
        <strain evidence="12 13">MWH-Nonnen-W8red</strain>
    </source>
</reference>
<evidence type="ECO:0000259" key="11">
    <source>
        <dbReference type="Pfam" id="PF02355"/>
    </source>
</evidence>
<evidence type="ECO:0000256" key="4">
    <source>
        <dbReference type="ARBA" id="ARBA00022692"/>
    </source>
</evidence>
<keyword evidence="13" id="KW-1185">Reference proteome</keyword>